<proteinExistence type="predicted"/>
<reference evidence="2 3" key="1">
    <citation type="journal article" date="2023" name="Plants (Basel)">
        <title>Bridging the Gap: Combining Genomics and Transcriptomics Approaches to Understand Stylosanthes scabra, an Orphan Legume from the Brazilian Caatinga.</title>
        <authorList>
            <person name="Ferreira-Neto J.R.C."/>
            <person name="da Silva M.D."/>
            <person name="Binneck E."/>
            <person name="de Melo N.F."/>
            <person name="da Silva R.H."/>
            <person name="de Melo A.L.T.M."/>
            <person name="Pandolfi V."/>
            <person name="Bustamante F.O."/>
            <person name="Brasileiro-Vidal A.C."/>
            <person name="Benko-Iseppon A.M."/>
        </authorList>
    </citation>
    <scope>NUCLEOTIDE SEQUENCE [LARGE SCALE GENOMIC DNA]</scope>
    <source>
        <tissue evidence="2">Leaves</tissue>
    </source>
</reference>
<name>A0ABU6VX90_9FABA</name>
<feature type="region of interest" description="Disordered" evidence="1">
    <location>
        <begin position="28"/>
        <end position="183"/>
    </location>
</feature>
<feature type="compositionally biased region" description="Basic and acidic residues" evidence="1">
    <location>
        <begin position="67"/>
        <end position="76"/>
    </location>
</feature>
<gene>
    <name evidence="2" type="ORF">PIB30_088184</name>
</gene>
<comment type="caution">
    <text evidence="2">The sequence shown here is derived from an EMBL/GenBank/DDBJ whole genome shotgun (WGS) entry which is preliminary data.</text>
</comment>
<sequence length="183" mass="21133">MANQDEEGVVYTDHSGVEQRELQQQTLYLNATANEATGSGNANTDSGECFRQDWTKRSDPRPFGGIRSDKSQIAKELRHHMQAMELEVQDLRKENAELRSTTRNPQPRGQTPPRRRSRSKSRSPPRRTQRPQAPPRRRRHHSSSDDSKSSSGRDRNGRRRAHRRYKRTRDQTATPPIDAHTPF</sequence>
<feature type="compositionally biased region" description="Basic residues" evidence="1">
    <location>
        <begin position="113"/>
        <end position="141"/>
    </location>
</feature>
<keyword evidence="3" id="KW-1185">Reference proteome</keyword>
<dbReference type="Proteomes" id="UP001341840">
    <property type="component" value="Unassembled WGS sequence"/>
</dbReference>
<feature type="compositionally biased region" description="Basic and acidic residues" evidence="1">
    <location>
        <begin position="48"/>
        <end position="60"/>
    </location>
</feature>
<evidence type="ECO:0000313" key="3">
    <source>
        <dbReference type="Proteomes" id="UP001341840"/>
    </source>
</evidence>
<evidence type="ECO:0000256" key="1">
    <source>
        <dbReference type="SAM" id="MobiDB-lite"/>
    </source>
</evidence>
<dbReference type="EMBL" id="JASCZI010152622">
    <property type="protein sequence ID" value="MED6176433.1"/>
    <property type="molecule type" value="Genomic_DNA"/>
</dbReference>
<accession>A0ABU6VX90</accession>
<organism evidence="2 3">
    <name type="scientific">Stylosanthes scabra</name>
    <dbReference type="NCBI Taxonomy" id="79078"/>
    <lineage>
        <taxon>Eukaryota</taxon>
        <taxon>Viridiplantae</taxon>
        <taxon>Streptophyta</taxon>
        <taxon>Embryophyta</taxon>
        <taxon>Tracheophyta</taxon>
        <taxon>Spermatophyta</taxon>
        <taxon>Magnoliopsida</taxon>
        <taxon>eudicotyledons</taxon>
        <taxon>Gunneridae</taxon>
        <taxon>Pentapetalae</taxon>
        <taxon>rosids</taxon>
        <taxon>fabids</taxon>
        <taxon>Fabales</taxon>
        <taxon>Fabaceae</taxon>
        <taxon>Papilionoideae</taxon>
        <taxon>50 kb inversion clade</taxon>
        <taxon>dalbergioids sensu lato</taxon>
        <taxon>Dalbergieae</taxon>
        <taxon>Pterocarpus clade</taxon>
        <taxon>Stylosanthes</taxon>
    </lineage>
</organism>
<feature type="compositionally biased region" description="Polar residues" evidence="1">
    <location>
        <begin position="28"/>
        <end position="46"/>
    </location>
</feature>
<protein>
    <submittedName>
        <fullName evidence="2">Uncharacterized protein</fullName>
    </submittedName>
</protein>
<feature type="compositionally biased region" description="Low complexity" evidence="1">
    <location>
        <begin position="101"/>
        <end position="112"/>
    </location>
</feature>
<feature type="compositionally biased region" description="Basic and acidic residues" evidence="1">
    <location>
        <begin position="142"/>
        <end position="155"/>
    </location>
</feature>
<feature type="compositionally biased region" description="Basic residues" evidence="1">
    <location>
        <begin position="156"/>
        <end position="167"/>
    </location>
</feature>
<evidence type="ECO:0000313" key="2">
    <source>
        <dbReference type="EMBL" id="MED6176433.1"/>
    </source>
</evidence>